<evidence type="ECO:0000313" key="3">
    <source>
        <dbReference type="Proteomes" id="UP001165060"/>
    </source>
</evidence>
<evidence type="ECO:0000256" key="1">
    <source>
        <dbReference type="SAM" id="MobiDB-lite"/>
    </source>
</evidence>
<accession>A0ABQ6MGL2</accession>
<sequence>SKLSSLKDLEQRSDQQLSKASSLAHFYNSLRQTPTSTAGAHSHLFQTCSSSLPNMIQCDRVSLYLISPPIPLTSDDSSSDASFNPSDPSFPPAASPAHIHPSTTLHTRSGPSDLTSAPFLSGGVVAECAQSSTTMNIAAGSSVDLARTNRLRATLRASTADASFANATFQTFAEQDNGAPGGEDAAQFAVGMLCVPVLNASSTLVLGVLQAMGPRSSSSSSPASGPPSSSAFDKDAVACGEGVARELGVILENVASKEKATSVSRVSDILEHLWPVSVLPPASAP</sequence>
<feature type="non-terminal residue" evidence="2">
    <location>
        <position position="1"/>
    </location>
</feature>
<feature type="region of interest" description="Disordered" evidence="1">
    <location>
        <begin position="215"/>
        <end position="234"/>
    </location>
</feature>
<feature type="compositionally biased region" description="Low complexity" evidence="1">
    <location>
        <begin position="215"/>
        <end position="231"/>
    </location>
</feature>
<name>A0ABQ6MGL2_9STRA</name>
<organism evidence="2 3">
    <name type="scientific">Tetraparma gracilis</name>
    <dbReference type="NCBI Taxonomy" id="2962635"/>
    <lineage>
        <taxon>Eukaryota</taxon>
        <taxon>Sar</taxon>
        <taxon>Stramenopiles</taxon>
        <taxon>Ochrophyta</taxon>
        <taxon>Bolidophyceae</taxon>
        <taxon>Parmales</taxon>
        <taxon>Triparmaceae</taxon>
        <taxon>Tetraparma</taxon>
    </lineage>
</organism>
<dbReference type="InterPro" id="IPR029016">
    <property type="entry name" value="GAF-like_dom_sf"/>
</dbReference>
<feature type="non-terminal residue" evidence="2">
    <location>
        <position position="285"/>
    </location>
</feature>
<reference evidence="2 3" key="1">
    <citation type="journal article" date="2023" name="Commun. Biol.">
        <title>Genome analysis of Parmales, the sister group of diatoms, reveals the evolutionary specialization of diatoms from phago-mixotrophs to photoautotrophs.</title>
        <authorList>
            <person name="Ban H."/>
            <person name="Sato S."/>
            <person name="Yoshikawa S."/>
            <person name="Yamada K."/>
            <person name="Nakamura Y."/>
            <person name="Ichinomiya M."/>
            <person name="Sato N."/>
            <person name="Blanc-Mathieu R."/>
            <person name="Endo H."/>
            <person name="Kuwata A."/>
            <person name="Ogata H."/>
        </authorList>
    </citation>
    <scope>NUCLEOTIDE SEQUENCE [LARGE SCALE GENOMIC DNA]</scope>
</reference>
<feature type="region of interest" description="Disordered" evidence="1">
    <location>
        <begin position="75"/>
        <end position="113"/>
    </location>
</feature>
<comment type="caution">
    <text evidence="2">The sequence shown here is derived from an EMBL/GenBank/DDBJ whole genome shotgun (WGS) entry which is preliminary data.</text>
</comment>
<gene>
    <name evidence="2" type="ORF">TeGR_g8787</name>
</gene>
<dbReference type="Gene3D" id="3.30.450.40">
    <property type="match status" value="1"/>
</dbReference>
<keyword evidence="3" id="KW-1185">Reference proteome</keyword>
<protein>
    <submittedName>
        <fullName evidence="2">Uncharacterized protein</fullName>
    </submittedName>
</protein>
<dbReference type="EMBL" id="BRYB01001450">
    <property type="protein sequence ID" value="GMI25985.1"/>
    <property type="molecule type" value="Genomic_DNA"/>
</dbReference>
<dbReference type="Proteomes" id="UP001165060">
    <property type="component" value="Unassembled WGS sequence"/>
</dbReference>
<feature type="compositionally biased region" description="Low complexity" evidence="1">
    <location>
        <begin position="75"/>
        <end position="87"/>
    </location>
</feature>
<feature type="compositionally biased region" description="Polar residues" evidence="1">
    <location>
        <begin position="101"/>
        <end position="113"/>
    </location>
</feature>
<evidence type="ECO:0000313" key="2">
    <source>
        <dbReference type="EMBL" id="GMI25985.1"/>
    </source>
</evidence>
<proteinExistence type="predicted"/>